<evidence type="ECO:0000256" key="2">
    <source>
        <dbReference type="ARBA" id="ARBA00022574"/>
    </source>
</evidence>
<reference evidence="8" key="1">
    <citation type="submission" date="2016-09" db="EMBL/GenBank/DDBJ databases">
        <authorList>
            <person name="Jeantristanb JTB J.-T."/>
            <person name="Ricardo R."/>
        </authorList>
    </citation>
    <scope>NUCLEOTIDE SEQUENCE [LARGE SCALE GENOMIC DNA]</scope>
</reference>
<dbReference type="InterPro" id="IPR015943">
    <property type="entry name" value="WD40/YVTN_repeat-like_dom_sf"/>
</dbReference>
<dbReference type="PANTHER" id="PTHR19850">
    <property type="entry name" value="GUANINE NUCLEOTIDE-BINDING PROTEIN BETA G PROTEIN BETA"/>
    <property type="match status" value="1"/>
</dbReference>
<evidence type="ECO:0000313" key="7">
    <source>
        <dbReference type="EMBL" id="SCV70979.1"/>
    </source>
</evidence>
<dbReference type="Gene3D" id="2.130.10.10">
    <property type="entry name" value="YVTN repeat-like/Quinoprotein amine dehydrogenase"/>
    <property type="match status" value="1"/>
</dbReference>
<dbReference type="InterPro" id="IPR036322">
    <property type="entry name" value="WD40_repeat_dom_sf"/>
</dbReference>
<dbReference type="STRING" id="269621.A0A238FDW3"/>
<organism evidence="7 8">
    <name type="scientific">Microbotryum intermedium</name>
    <dbReference type="NCBI Taxonomy" id="269621"/>
    <lineage>
        <taxon>Eukaryota</taxon>
        <taxon>Fungi</taxon>
        <taxon>Dikarya</taxon>
        <taxon>Basidiomycota</taxon>
        <taxon>Pucciniomycotina</taxon>
        <taxon>Microbotryomycetes</taxon>
        <taxon>Microbotryales</taxon>
        <taxon>Microbotryaceae</taxon>
        <taxon>Microbotryum</taxon>
    </lineage>
</organism>
<feature type="repeat" description="WD" evidence="5">
    <location>
        <begin position="186"/>
        <end position="227"/>
    </location>
</feature>
<keyword evidence="6" id="KW-0175">Coiled coil</keyword>
<dbReference type="Pfam" id="PF25391">
    <property type="entry name" value="WD40_Gbeta"/>
    <property type="match status" value="1"/>
</dbReference>
<feature type="coiled-coil region" evidence="6">
    <location>
        <begin position="3"/>
        <end position="37"/>
    </location>
</feature>
<dbReference type="SUPFAM" id="SSF50978">
    <property type="entry name" value="WD40 repeat-like"/>
    <property type="match status" value="1"/>
</dbReference>
<dbReference type="FunFam" id="2.130.10.10:FF:000020">
    <property type="entry name" value="Guanine nucleotide-binding protein beta subunit"/>
    <property type="match status" value="1"/>
</dbReference>
<evidence type="ECO:0000256" key="5">
    <source>
        <dbReference type="PROSITE-ProRule" id="PRU00221"/>
    </source>
</evidence>
<dbReference type="OrthoDB" id="10255630at2759"/>
<dbReference type="PRINTS" id="PR00320">
    <property type="entry name" value="GPROTEINBRPT"/>
</dbReference>
<comment type="similarity">
    <text evidence="1">Belongs to the WD repeat G protein beta family.</text>
</comment>
<evidence type="ECO:0000256" key="3">
    <source>
        <dbReference type="ARBA" id="ARBA00022737"/>
    </source>
</evidence>
<feature type="repeat" description="WD" evidence="5">
    <location>
        <begin position="228"/>
        <end position="269"/>
    </location>
</feature>
<evidence type="ECO:0000313" key="8">
    <source>
        <dbReference type="Proteomes" id="UP000198372"/>
    </source>
</evidence>
<dbReference type="InterPro" id="IPR001632">
    <property type="entry name" value="WD40_G-protein_beta-like"/>
</dbReference>
<dbReference type="PROSITE" id="PS50082">
    <property type="entry name" value="WD_REPEATS_2"/>
    <property type="match status" value="5"/>
</dbReference>
<feature type="repeat" description="WD" evidence="5">
    <location>
        <begin position="314"/>
        <end position="349"/>
    </location>
</feature>
<dbReference type="InterPro" id="IPR016346">
    <property type="entry name" value="G-protein_beta_1-5"/>
</dbReference>
<dbReference type="SMART" id="SM00320">
    <property type="entry name" value="WD40"/>
    <property type="match status" value="7"/>
</dbReference>
<keyword evidence="3" id="KW-0677">Repeat</keyword>
<evidence type="ECO:0000256" key="6">
    <source>
        <dbReference type="SAM" id="Coils"/>
    </source>
</evidence>
<sequence>MSATEIQEKIAAARREAENLKEKIRAKREQLADTSLRSMAHEIDPLPRIAMRPRRTLKGHLAKIYAMHWSQDKRHLVSASQDGKLIVWDAYTTNKVHAIPLRSSWVMTCAYSPSGNFVACGGLDNVCSIYNLRSKEGTAKVARELSAHTGYLSCCRFLNDRQVLTSSGDMTCMLWDVDAGVRVIEFNDHTGDVMSLSLGPNQNLFVSGACDATAKVWDIRTGKAVQTFTGHESDINAVQFFPNGDAFATGSDDASCRLFDLRADRELNSYTHDNVLCGITSVGFSVSGRILFAGYDDFNCNVWDTLKGERVGVLAGHENRVSCLGVSQDGMALCTGSWDSTLKVRDLNSIEVGEEQLLICSLPVLRYRSGHDLERPPPRSSRSFRDAPVFPLVIVSKPLPIPSSAFILYRLLSFLRPAPICHDQPTPCSFQDGGVAFYTLAYVSEKGSSNLCPSS</sequence>
<dbReference type="InterPro" id="IPR020472">
    <property type="entry name" value="WD40_PAC1"/>
</dbReference>
<dbReference type="AlphaFoldDB" id="A0A238FDW3"/>
<feature type="repeat" description="WD" evidence="5">
    <location>
        <begin position="145"/>
        <end position="185"/>
    </location>
</feature>
<name>A0A238FDW3_9BASI</name>
<dbReference type="GO" id="GO:0007165">
    <property type="term" value="P:signal transduction"/>
    <property type="evidence" value="ECO:0007669"/>
    <property type="project" value="UniProtKB-KW"/>
</dbReference>
<keyword evidence="8" id="KW-1185">Reference proteome</keyword>
<dbReference type="InterPro" id="IPR001680">
    <property type="entry name" value="WD40_rpt"/>
</dbReference>
<accession>A0A238FDW3</accession>
<evidence type="ECO:0000256" key="4">
    <source>
        <dbReference type="ARBA" id="ARBA00023224"/>
    </source>
</evidence>
<feature type="repeat" description="WD" evidence="5">
    <location>
        <begin position="57"/>
        <end position="98"/>
    </location>
</feature>
<dbReference type="Proteomes" id="UP000198372">
    <property type="component" value="Unassembled WGS sequence"/>
</dbReference>
<evidence type="ECO:0000256" key="1">
    <source>
        <dbReference type="ARBA" id="ARBA00009768"/>
    </source>
</evidence>
<dbReference type="PRINTS" id="PR00319">
    <property type="entry name" value="GPROTEINB"/>
</dbReference>
<proteinExistence type="inferred from homology"/>
<dbReference type="PROSITE" id="PS50294">
    <property type="entry name" value="WD_REPEATS_REGION"/>
    <property type="match status" value="4"/>
</dbReference>
<keyword evidence="2 5" id="KW-0853">WD repeat</keyword>
<gene>
    <name evidence="7" type="ORF">BQ2448_3741</name>
</gene>
<dbReference type="CDD" id="cd00200">
    <property type="entry name" value="WD40"/>
    <property type="match status" value="1"/>
</dbReference>
<dbReference type="EMBL" id="FMSP01000006">
    <property type="protein sequence ID" value="SCV70979.1"/>
    <property type="molecule type" value="Genomic_DNA"/>
</dbReference>
<keyword evidence="4" id="KW-0807">Transducer</keyword>
<protein>
    <submittedName>
        <fullName evidence="7">BQ2448_3741 protein</fullName>
    </submittedName>
</protein>